<dbReference type="InterPro" id="IPR027396">
    <property type="entry name" value="DsrEFH-like"/>
</dbReference>
<accession>A0ABN1C8S7</accession>
<dbReference type="SUPFAM" id="SSF75169">
    <property type="entry name" value="DsrEFH-like"/>
    <property type="match status" value="1"/>
</dbReference>
<dbReference type="RefSeq" id="WP_087837446.1">
    <property type="nucleotide sequence ID" value="NZ_BAAAEN010000013.1"/>
</dbReference>
<sequence length="99" mass="10236">MPALRLVIHAPTPAALERGRRNLANLLKADGQAQVELVANAGAVAAALGQPDATDVHLRLCANTLAANGLEAPAGIAVVEAAVLHIARRQAEGWAYMRA</sequence>
<evidence type="ECO:0000313" key="2">
    <source>
        <dbReference type="Proteomes" id="UP001501706"/>
    </source>
</evidence>
<protein>
    <recommendedName>
        <fullName evidence="3">Intracellular sulfur oxidation protein, DsrE/DsrF family</fullName>
    </recommendedName>
</protein>
<dbReference type="EMBL" id="BAAAEN010000013">
    <property type="protein sequence ID" value="GAA0513847.1"/>
    <property type="molecule type" value="Genomic_DNA"/>
</dbReference>
<name>A0ABN1C8S7_9BURK</name>
<dbReference type="Gene3D" id="3.40.1260.10">
    <property type="entry name" value="DsrEFH-like"/>
    <property type="match status" value="1"/>
</dbReference>
<gene>
    <name evidence="1" type="ORF">GCM10009097_34080</name>
</gene>
<reference evidence="1 2" key="1">
    <citation type="journal article" date="2019" name="Int. J. Syst. Evol. Microbiol.">
        <title>The Global Catalogue of Microorganisms (GCM) 10K type strain sequencing project: providing services to taxonomists for standard genome sequencing and annotation.</title>
        <authorList>
            <consortium name="The Broad Institute Genomics Platform"/>
            <consortium name="The Broad Institute Genome Sequencing Center for Infectious Disease"/>
            <person name="Wu L."/>
            <person name="Ma J."/>
        </authorList>
    </citation>
    <scope>NUCLEOTIDE SEQUENCE [LARGE SCALE GENOMIC DNA]</scope>
    <source>
        <strain evidence="1 2">JCM 14330</strain>
    </source>
</reference>
<organism evidence="1 2">
    <name type="scientific">Pigmentiphaga daeguensis</name>
    <dbReference type="NCBI Taxonomy" id="414049"/>
    <lineage>
        <taxon>Bacteria</taxon>
        <taxon>Pseudomonadati</taxon>
        <taxon>Pseudomonadota</taxon>
        <taxon>Betaproteobacteria</taxon>
        <taxon>Burkholderiales</taxon>
        <taxon>Alcaligenaceae</taxon>
        <taxon>Pigmentiphaga</taxon>
    </lineage>
</organism>
<evidence type="ECO:0000313" key="1">
    <source>
        <dbReference type="EMBL" id="GAA0513847.1"/>
    </source>
</evidence>
<dbReference type="Proteomes" id="UP001501706">
    <property type="component" value="Unassembled WGS sequence"/>
</dbReference>
<proteinExistence type="predicted"/>
<evidence type="ECO:0008006" key="3">
    <source>
        <dbReference type="Google" id="ProtNLM"/>
    </source>
</evidence>
<keyword evidence="2" id="KW-1185">Reference proteome</keyword>
<comment type="caution">
    <text evidence="1">The sequence shown here is derived from an EMBL/GenBank/DDBJ whole genome shotgun (WGS) entry which is preliminary data.</text>
</comment>